<dbReference type="Pfam" id="PF03960">
    <property type="entry name" value="ArsC"/>
    <property type="match status" value="1"/>
</dbReference>
<dbReference type="PROSITE" id="PS51353">
    <property type="entry name" value="ARSC"/>
    <property type="match status" value="1"/>
</dbReference>
<dbReference type="Gene3D" id="3.40.30.10">
    <property type="entry name" value="Glutaredoxin"/>
    <property type="match status" value="1"/>
</dbReference>
<dbReference type="EC" id="1.20.4.1" evidence="4"/>
<dbReference type="PANTHER" id="PTHR30041:SF4">
    <property type="entry name" value="ARSENATE REDUCTASE"/>
    <property type="match status" value="1"/>
</dbReference>
<dbReference type="InterPro" id="IPR036249">
    <property type="entry name" value="Thioredoxin-like_sf"/>
</dbReference>
<dbReference type="Proteomes" id="UP000520814">
    <property type="component" value="Unassembled WGS sequence"/>
</dbReference>
<comment type="similarity">
    <text evidence="1 3">Belongs to the ArsC family.</text>
</comment>
<organism evidence="4 5">
    <name type="scientific">Armatimonas rosea</name>
    <dbReference type="NCBI Taxonomy" id="685828"/>
    <lineage>
        <taxon>Bacteria</taxon>
        <taxon>Bacillati</taxon>
        <taxon>Armatimonadota</taxon>
        <taxon>Armatimonadia</taxon>
        <taxon>Armatimonadales</taxon>
        <taxon>Armatimonadaceae</taxon>
        <taxon>Armatimonas</taxon>
    </lineage>
</organism>
<keyword evidence="5" id="KW-1185">Reference proteome</keyword>
<dbReference type="RefSeq" id="WP_184203093.1">
    <property type="nucleotide sequence ID" value="NZ_JACHGW010000005.1"/>
</dbReference>
<dbReference type="EMBL" id="JACHGW010000005">
    <property type="protein sequence ID" value="MBB6053117.1"/>
    <property type="molecule type" value="Genomic_DNA"/>
</dbReference>
<dbReference type="InterPro" id="IPR006660">
    <property type="entry name" value="Arsenate_reductase-like"/>
</dbReference>
<evidence type="ECO:0000313" key="5">
    <source>
        <dbReference type="Proteomes" id="UP000520814"/>
    </source>
</evidence>
<gene>
    <name evidence="4" type="ORF">HNQ39_004949</name>
</gene>
<evidence type="ECO:0000256" key="3">
    <source>
        <dbReference type="PROSITE-ProRule" id="PRU01282"/>
    </source>
</evidence>
<accession>A0A7W9WA16</accession>
<keyword evidence="2 4" id="KW-0560">Oxidoreductase</keyword>
<dbReference type="InterPro" id="IPR006659">
    <property type="entry name" value="Arsenate_reductase"/>
</dbReference>
<dbReference type="CDD" id="cd03034">
    <property type="entry name" value="ArsC_ArsC"/>
    <property type="match status" value="1"/>
</dbReference>
<dbReference type="AlphaFoldDB" id="A0A7W9WA16"/>
<evidence type="ECO:0000256" key="2">
    <source>
        <dbReference type="ARBA" id="ARBA00023002"/>
    </source>
</evidence>
<reference evidence="4 5" key="1">
    <citation type="submission" date="2020-08" db="EMBL/GenBank/DDBJ databases">
        <title>Genomic Encyclopedia of Type Strains, Phase IV (KMG-IV): sequencing the most valuable type-strain genomes for metagenomic binning, comparative biology and taxonomic classification.</title>
        <authorList>
            <person name="Goeker M."/>
        </authorList>
    </citation>
    <scope>NUCLEOTIDE SEQUENCE [LARGE SCALE GENOMIC DNA]</scope>
    <source>
        <strain evidence="4 5">DSM 23562</strain>
    </source>
</reference>
<dbReference type="SUPFAM" id="SSF52833">
    <property type="entry name" value="Thioredoxin-like"/>
    <property type="match status" value="1"/>
</dbReference>
<dbReference type="PANTHER" id="PTHR30041">
    <property type="entry name" value="ARSENATE REDUCTASE"/>
    <property type="match status" value="1"/>
</dbReference>
<evidence type="ECO:0000313" key="4">
    <source>
        <dbReference type="EMBL" id="MBB6053117.1"/>
    </source>
</evidence>
<proteinExistence type="inferred from homology"/>
<dbReference type="GO" id="GO:0008794">
    <property type="term" value="F:arsenate reductase (glutaredoxin) activity"/>
    <property type="evidence" value="ECO:0007669"/>
    <property type="project" value="UniProtKB-EC"/>
</dbReference>
<name>A0A7W9WA16_ARMRO</name>
<evidence type="ECO:0000256" key="1">
    <source>
        <dbReference type="ARBA" id="ARBA00007198"/>
    </source>
</evidence>
<sequence>MSHVTLYHNPACSKSRAALALLQEHGIAPELVLYLETPPSVEQLEAVLQKLGQPARTLLRTDEPEYTTLGLDNPALTDTELLAALAAHPRLLQRPIAVFGERAVIGRPPEAVIALVEGR</sequence>
<comment type="caution">
    <text evidence="4">The sequence shown here is derived from an EMBL/GenBank/DDBJ whole genome shotgun (WGS) entry which is preliminary data.</text>
</comment>
<protein>
    <submittedName>
        <fullName evidence="4">Arsenate reductase</fullName>
        <ecNumber evidence="4">1.20.4.1</ecNumber>
    </submittedName>
</protein>
<dbReference type="NCBIfam" id="TIGR00014">
    <property type="entry name" value="arsC"/>
    <property type="match status" value="1"/>
</dbReference>